<keyword evidence="6 9" id="KW-1133">Transmembrane helix</keyword>
<comment type="similarity">
    <text evidence="2">Belongs to the autoinducer-2 exporter (AI-2E) (TC 2.A.86) family.</text>
</comment>
<keyword evidence="4" id="KW-1003">Cell membrane</keyword>
<evidence type="ECO:0000313" key="11">
    <source>
        <dbReference type="Proteomes" id="UP001501196"/>
    </source>
</evidence>
<dbReference type="EMBL" id="BAAAPW010000002">
    <property type="protein sequence ID" value="GAA2030959.1"/>
    <property type="molecule type" value="Genomic_DNA"/>
</dbReference>
<gene>
    <name evidence="10" type="ORF">GCM10009819_13460</name>
</gene>
<feature type="transmembrane region" description="Helical" evidence="9">
    <location>
        <begin position="191"/>
        <end position="212"/>
    </location>
</feature>
<evidence type="ECO:0000256" key="9">
    <source>
        <dbReference type="SAM" id="Phobius"/>
    </source>
</evidence>
<accession>A0ABN2U761</accession>
<evidence type="ECO:0000256" key="7">
    <source>
        <dbReference type="ARBA" id="ARBA00023136"/>
    </source>
</evidence>
<dbReference type="Pfam" id="PF01594">
    <property type="entry name" value="AI-2E_transport"/>
    <property type="match status" value="1"/>
</dbReference>
<dbReference type="InterPro" id="IPR002549">
    <property type="entry name" value="AI-2E-like"/>
</dbReference>
<sequence>MTDSPEQVPHDASEPGAPLRADRRRRRSIAVGTVPSTPVRTGFAVTIGVVFAAGLTMAFASMSTVLMSITLALFLALGMDPAVRALARRGVARAWGIAIVALGFLVLVAATAAIVIPAVVEQVVELVESAPATIAAIQQSEWFRSLDDRTVVDLTRSVDAAWASLTSFSSFVVIAGGVAEAGAGVVGAISNGIIVVVLTLYFVAALPAMKTAAAELLPAYRRPGFLTLTDEITASVGGVVSGGITLAAVNAAVVFLLQLVVGSPVAALLAIAAFFITLVPLIGSVLFLVIGTIASLFIGPAAAIVFGVGYLLYIQFESYWLTPRIMGRAVAVPAVLVIIGAMVGATLFGLLGALVAIPVTASVLIILRRVVVPAQDARVTPEAG</sequence>
<feature type="transmembrane region" description="Helical" evidence="9">
    <location>
        <begin position="43"/>
        <end position="76"/>
    </location>
</feature>
<reference evidence="10 11" key="1">
    <citation type="journal article" date="2019" name="Int. J. Syst. Evol. Microbiol.">
        <title>The Global Catalogue of Microorganisms (GCM) 10K type strain sequencing project: providing services to taxonomists for standard genome sequencing and annotation.</title>
        <authorList>
            <consortium name="The Broad Institute Genomics Platform"/>
            <consortium name="The Broad Institute Genome Sequencing Center for Infectious Disease"/>
            <person name="Wu L."/>
            <person name="Ma J."/>
        </authorList>
    </citation>
    <scope>NUCLEOTIDE SEQUENCE [LARGE SCALE GENOMIC DNA]</scope>
    <source>
        <strain evidence="10 11">JCM 15672</strain>
    </source>
</reference>
<evidence type="ECO:0000256" key="6">
    <source>
        <dbReference type="ARBA" id="ARBA00022989"/>
    </source>
</evidence>
<evidence type="ECO:0000256" key="1">
    <source>
        <dbReference type="ARBA" id="ARBA00004651"/>
    </source>
</evidence>
<keyword evidence="5 9" id="KW-0812">Transmembrane</keyword>
<comment type="subcellular location">
    <subcellularLocation>
        <location evidence="1">Cell membrane</location>
        <topology evidence="1">Multi-pass membrane protein</topology>
    </subcellularLocation>
</comment>
<dbReference type="PANTHER" id="PTHR21716">
    <property type="entry name" value="TRANSMEMBRANE PROTEIN"/>
    <property type="match status" value="1"/>
</dbReference>
<dbReference type="Proteomes" id="UP001501196">
    <property type="component" value="Unassembled WGS sequence"/>
</dbReference>
<organism evidence="10 11">
    <name type="scientific">Agromyces tropicus</name>
    <dbReference type="NCBI Taxonomy" id="555371"/>
    <lineage>
        <taxon>Bacteria</taxon>
        <taxon>Bacillati</taxon>
        <taxon>Actinomycetota</taxon>
        <taxon>Actinomycetes</taxon>
        <taxon>Micrococcales</taxon>
        <taxon>Microbacteriaceae</taxon>
        <taxon>Agromyces</taxon>
    </lineage>
</organism>
<feature type="transmembrane region" description="Helical" evidence="9">
    <location>
        <begin position="264"/>
        <end position="287"/>
    </location>
</feature>
<feature type="region of interest" description="Disordered" evidence="8">
    <location>
        <begin position="1"/>
        <end position="23"/>
    </location>
</feature>
<evidence type="ECO:0000313" key="10">
    <source>
        <dbReference type="EMBL" id="GAA2030959.1"/>
    </source>
</evidence>
<evidence type="ECO:0000256" key="4">
    <source>
        <dbReference type="ARBA" id="ARBA00022475"/>
    </source>
</evidence>
<feature type="transmembrane region" description="Helical" evidence="9">
    <location>
        <begin position="160"/>
        <end position="179"/>
    </location>
</feature>
<feature type="transmembrane region" description="Helical" evidence="9">
    <location>
        <begin position="232"/>
        <end position="257"/>
    </location>
</feature>
<evidence type="ECO:0000256" key="5">
    <source>
        <dbReference type="ARBA" id="ARBA00022692"/>
    </source>
</evidence>
<feature type="transmembrane region" description="Helical" evidence="9">
    <location>
        <begin position="97"/>
        <end position="120"/>
    </location>
</feature>
<evidence type="ECO:0000256" key="8">
    <source>
        <dbReference type="SAM" id="MobiDB-lite"/>
    </source>
</evidence>
<keyword evidence="11" id="KW-1185">Reference proteome</keyword>
<keyword evidence="7 9" id="KW-0472">Membrane</keyword>
<dbReference type="PANTHER" id="PTHR21716:SF53">
    <property type="entry name" value="PERMEASE PERM-RELATED"/>
    <property type="match status" value="1"/>
</dbReference>
<dbReference type="RefSeq" id="WP_344370776.1">
    <property type="nucleotide sequence ID" value="NZ_BAAAPW010000002.1"/>
</dbReference>
<feature type="transmembrane region" description="Helical" evidence="9">
    <location>
        <begin position="293"/>
        <end position="313"/>
    </location>
</feature>
<name>A0ABN2U761_9MICO</name>
<proteinExistence type="inferred from homology"/>
<protein>
    <submittedName>
        <fullName evidence="10">AI-2E family transporter</fullName>
    </submittedName>
</protein>
<evidence type="ECO:0000256" key="2">
    <source>
        <dbReference type="ARBA" id="ARBA00009773"/>
    </source>
</evidence>
<evidence type="ECO:0000256" key="3">
    <source>
        <dbReference type="ARBA" id="ARBA00022448"/>
    </source>
</evidence>
<keyword evidence="3" id="KW-0813">Transport</keyword>
<comment type="caution">
    <text evidence="10">The sequence shown here is derived from an EMBL/GenBank/DDBJ whole genome shotgun (WGS) entry which is preliminary data.</text>
</comment>